<feature type="transmembrane region" description="Helical" evidence="9">
    <location>
        <begin position="21"/>
        <end position="44"/>
    </location>
</feature>
<dbReference type="eggNOG" id="COG4585">
    <property type="taxonomic scope" value="Bacteria"/>
</dbReference>
<dbReference type="EMBL" id="AKFT01000023">
    <property type="protein sequence ID" value="EJF47258.1"/>
    <property type="molecule type" value="Genomic_DNA"/>
</dbReference>
<evidence type="ECO:0000256" key="4">
    <source>
        <dbReference type="ARBA" id="ARBA00022679"/>
    </source>
</evidence>
<evidence type="ECO:0000256" key="2">
    <source>
        <dbReference type="ARBA" id="ARBA00012438"/>
    </source>
</evidence>
<feature type="transmembrane region" description="Helical" evidence="9">
    <location>
        <begin position="160"/>
        <end position="180"/>
    </location>
</feature>
<dbReference type="InterPro" id="IPR050482">
    <property type="entry name" value="Sensor_HK_TwoCompSys"/>
</dbReference>
<keyword evidence="9" id="KW-0812">Transmembrane</keyword>
<evidence type="ECO:0000256" key="9">
    <source>
        <dbReference type="SAM" id="Phobius"/>
    </source>
</evidence>
<dbReference type="GO" id="GO:0000155">
    <property type="term" value="F:phosphorelay sensor kinase activity"/>
    <property type="evidence" value="ECO:0007669"/>
    <property type="project" value="InterPro"/>
</dbReference>
<keyword evidence="9" id="KW-1133">Transmembrane helix</keyword>
<sequence>MSTQQQDVIGRPDRSKDALPTGAALLPVLQILALMCLTLFGWSLVESVGVSEFTRAEMAALCYILAVTGMIGAVWTLRRRLAPGRGRAACSVVVLLLLIGPTLLGRVSFSMPAVMLATALLVVDIGVRTSLAGDVLVSAVCLPLLSLSLGNSWAETLPDVLSIMTLMLVGTVLGMVLSRYDAALAAQHRAITERDAALENVRREAALEKELMLAQERARAAHELHDGLGHRLTQIGMSLEFASRVRSYNPDKAWNEVAVAERTSREAVGEMRTWVRALSPVRAENGRGVAGLEAVAASFRGTGLEVRVRDELGPYELAEAAELLMYRTVQEGLTNALRHSRARTVDILAAASSDGLLISVANDIPADRRQAVPQALVGEDDGASAGFGVSGLSERAAEMGGRVTAGRIGDSFLLTLMLPYRQLATPLRPEAS</sequence>
<keyword evidence="4" id="KW-0808">Transferase</keyword>
<comment type="catalytic activity">
    <reaction evidence="1">
        <text>ATP + protein L-histidine = ADP + protein N-phospho-L-histidine.</text>
        <dbReference type="EC" id="2.7.13.3"/>
    </reaction>
</comment>
<evidence type="ECO:0000256" key="6">
    <source>
        <dbReference type="ARBA" id="ARBA00022777"/>
    </source>
</evidence>
<evidence type="ECO:0000313" key="11">
    <source>
        <dbReference type="EMBL" id="EJF47258.1"/>
    </source>
</evidence>
<feature type="transmembrane region" description="Helical" evidence="9">
    <location>
        <begin position="88"/>
        <end position="104"/>
    </location>
</feature>
<dbReference type="Gene3D" id="3.30.565.10">
    <property type="entry name" value="Histidine kinase-like ATPase, C-terminal domain"/>
    <property type="match status" value="1"/>
</dbReference>
<name>J1HNU4_9ACTO</name>
<protein>
    <recommendedName>
        <fullName evidence="2">histidine kinase</fullName>
        <ecNumber evidence="2">2.7.13.3</ecNumber>
    </recommendedName>
</protein>
<dbReference type="CDD" id="cd16917">
    <property type="entry name" value="HATPase_UhpB-NarQ-NarX-like"/>
    <property type="match status" value="1"/>
</dbReference>
<evidence type="ECO:0000313" key="12">
    <source>
        <dbReference type="Proteomes" id="UP000002941"/>
    </source>
</evidence>
<dbReference type="GO" id="GO:0016020">
    <property type="term" value="C:membrane"/>
    <property type="evidence" value="ECO:0007669"/>
    <property type="project" value="InterPro"/>
</dbReference>
<keyword evidence="3" id="KW-0597">Phosphoprotein</keyword>
<evidence type="ECO:0000256" key="3">
    <source>
        <dbReference type="ARBA" id="ARBA00022553"/>
    </source>
</evidence>
<dbReference type="PATRIC" id="fig|1125718.3.peg.387"/>
<dbReference type="EC" id="2.7.13.3" evidence="2"/>
<dbReference type="GO" id="GO:0046983">
    <property type="term" value="F:protein dimerization activity"/>
    <property type="evidence" value="ECO:0007669"/>
    <property type="project" value="InterPro"/>
</dbReference>
<evidence type="ECO:0000256" key="7">
    <source>
        <dbReference type="ARBA" id="ARBA00022840"/>
    </source>
</evidence>
<gene>
    <name evidence="11" type="ORF">HMPREF1318_0831</name>
</gene>
<keyword evidence="7" id="KW-0067">ATP-binding</keyword>
<dbReference type="InterPro" id="IPR036890">
    <property type="entry name" value="HATPase_C_sf"/>
</dbReference>
<dbReference type="Pfam" id="PF07730">
    <property type="entry name" value="HisKA_3"/>
    <property type="match status" value="1"/>
</dbReference>
<evidence type="ECO:0000256" key="5">
    <source>
        <dbReference type="ARBA" id="ARBA00022741"/>
    </source>
</evidence>
<proteinExistence type="predicted"/>
<keyword evidence="9" id="KW-0472">Membrane</keyword>
<evidence type="ECO:0000259" key="10">
    <source>
        <dbReference type="Pfam" id="PF07730"/>
    </source>
</evidence>
<dbReference type="PANTHER" id="PTHR24421:SF10">
    <property type="entry name" value="NITRATE_NITRITE SENSOR PROTEIN NARQ"/>
    <property type="match status" value="1"/>
</dbReference>
<dbReference type="PANTHER" id="PTHR24421">
    <property type="entry name" value="NITRATE/NITRITE SENSOR PROTEIN NARX-RELATED"/>
    <property type="match status" value="1"/>
</dbReference>
<keyword evidence="8" id="KW-0902">Two-component regulatory system</keyword>
<dbReference type="Proteomes" id="UP000002941">
    <property type="component" value="Unassembled WGS sequence"/>
</dbReference>
<feature type="domain" description="Signal transduction histidine kinase subgroup 3 dimerisation and phosphoacceptor" evidence="10">
    <location>
        <begin position="216"/>
        <end position="281"/>
    </location>
</feature>
<dbReference type="GO" id="GO:0005524">
    <property type="term" value="F:ATP binding"/>
    <property type="evidence" value="ECO:0007669"/>
    <property type="project" value="UniProtKB-KW"/>
</dbReference>
<reference evidence="11 12" key="1">
    <citation type="submission" date="2012-05" db="EMBL/GenBank/DDBJ databases">
        <authorList>
            <person name="Harkins D.M."/>
            <person name="Madupu R."/>
            <person name="Durkin A.S."/>
            <person name="Torralba M."/>
            <person name="Methe B."/>
            <person name="Sutton G.G."/>
            <person name="Nelson K.E."/>
        </authorList>
    </citation>
    <scope>NUCLEOTIDE SEQUENCE [LARGE SCALE GENOMIC DNA]</scope>
    <source>
        <strain evidence="11 12">F0489</strain>
    </source>
</reference>
<keyword evidence="6 11" id="KW-0418">Kinase</keyword>
<organism evidence="11 12">
    <name type="scientific">Actinomyces massiliensis F0489</name>
    <dbReference type="NCBI Taxonomy" id="1125718"/>
    <lineage>
        <taxon>Bacteria</taxon>
        <taxon>Bacillati</taxon>
        <taxon>Actinomycetota</taxon>
        <taxon>Actinomycetes</taxon>
        <taxon>Actinomycetales</taxon>
        <taxon>Actinomycetaceae</taxon>
        <taxon>Actinomyces</taxon>
    </lineage>
</organism>
<feature type="transmembrane region" description="Helical" evidence="9">
    <location>
        <begin position="134"/>
        <end position="154"/>
    </location>
</feature>
<dbReference type="SUPFAM" id="SSF55874">
    <property type="entry name" value="ATPase domain of HSP90 chaperone/DNA topoisomerase II/histidine kinase"/>
    <property type="match status" value="1"/>
</dbReference>
<accession>J1HNU4</accession>
<keyword evidence="12" id="KW-1185">Reference proteome</keyword>
<feature type="transmembrane region" description="Helical" evidence="9">
    <location>
        <begin position="56"/>
        <end position="76"/>
    </location>
</feature>
<dbReference type="InterPro" id="IPR011712">
    <property type="entry name" value="Sig_transdc_His_kin_sub3_dim/P"/>
</dbReference>
<comment type="caution">
    <text evidence="11">The sequence shown here is derived from an EMBL/GenBank/DDBJ whole genome shotgun (WGS) entry which is preliminary data.</text>
</comment>
<dbReference type="Gene3D" id="1.20.5.1930">
    <property type="match status" value="1"/>
</dbReference>
<dbReference type="RefSeq" id="WP_008729814.1">
    <property type="nucleotide sequence ID" value="NZ_AKFT01000023.1"/>
</dbReference>
<dbReference type="AlphaFoldDB" id="J1HNU4"/>
<evidence type="ECO:0000256" key="8">
    <source>
        <dbReference type="ARBA" id="ARBA00023012"/>
    </source>
</evidence>
<evidence type="ECO:0000256" key="1">
    <source>
        <dbReference type="ARBA" id="ARBA00000085"/>
    </source>
</evidence>
<keyword evidence="5" id="KW-0547">Nucleotide-binding</keyword>